<dbReference type="InterPro" id="IPR005829">
    <property type="entry name" value="Sugar_transporter_CS"/>
</dbReference>
<feature type="transmembrane region" description="Helical" evidence="9">
    <location>
        <begin position="253"/>
        <end position="277"/>
    </location>
</feature>
<keyword evidence="4" id="KW-1003">Cell membrane</keyword>
<dbReference type="Pfam" id="PF00083">
    <property type="entry name" value="Sugar_tr"/>
    <property type="match status" value="1"/>
</dbReference>
<protein>
    <submittedName>
        <fullName evidence="11">Sugar porter family MFS transporter</fullName>
    </submittedName>
</protein>
<dbReference type="InterPro" id="IPR005828">
    <property type="entry name" value="MFS_sugar_transport-like"/>
</dbReference>
<feature type="transmembrane region" description="Helical" evidence="9">
    <location>
        <begin position="318"/>
        <end position="340"/>
    </location>
</feature>
<evidence type="ECO:0000313" key="12">
    <source>
        <dbReference type="Proteomes" id="UP001176429"/>
    </source>
</evidence>
<evidence type="ECO:0000313" key="11">
    <source>
        <dbReference type="EMBL" id="MDO7875865.1"/>
    </source>
</evidence>
<dbReference type="PRINTS" id="PR00171">
    <property type="entry name" value="SUGRTRNSPORT"/>
</dbReference>
<feature type="domain" description="Major facilitator superfamily (MFS) profile" evidence="10">
    <location>
        <begin position="13"/>
        <end position="437"/>
    </location>
</feature>
<feature type="transmembrane region" description="Helical" evidence="9">
    <location>
        <begin position="175"/>
        <end position="194"/>
    </location>
</feature>
<feature type="transmembrane region" description="Helical" evidence="9">
    <location>
        <begin position="137"/>
        <end position="163"/>
    </location>
</feature>
<keyword evidence="12" id="KW-1185">Reference proteome</keyword>
<dbReference type="InterPro" id="IPR036259">
    <property type="entry name" value="MFS_trans_sf"/>
</dbReference>
<evidence type="ECO:0000256" key="4">
    <source>
        <dbReference type="ARBA" id="ARBA00022475"/>
    </source>
</evidence>
<feature type="transmembrane region" description="Helical" evidence="9">
    <location>
        <begin position="346"/>
        <end position="370"/>
    </location>
</feature>
<dbReference type="InterPro" id="IPR020846">
    <property type="entry name" value="MFS_dom"/>
</dbReference>
<evidence type="ECO:0000256" key="7">
    <source>
        <dbReference type="ARBA" id="ARBA00023136"/>
    </source>
</evidence>
<keyword evidence="6 9" id="KW-1133">Transmembrane helix</keyword>
<comment type="similarity">
    <text evidence="2 8">Belongs to the major facilitator superfamily. Sugar transporter (TC 2.A.1.1) family.</text>
</comment>
<dbReference type="InterPro" id="IPR050814">
    <property type="entry name" value="Myo-inositol_Transporter"/>
</dbReference>
<keyword evidence="3 8" id="KW-0813">Transport</keyword>
<dbReference type="PROSITE" id="PS00216">
    <property type="entry name" value="SUGAR_TRANSPORT_1"/>
    <property type="match status" value="2"/>
</dbReference>
<feature type="transmembrane region" description="Helical" evidence="9">
    <location>
        <begin position="412"/>
        <end position="430"/>
    </location>
</feature>
<evidence type="ECO:0000256" key="6">
    <source>
        <dbReference type="ARBA" id="ARBA00022989"/>
    </source>
</evidence>
<dbReference type="PANTHER" id="PTHR48020:SF12">
    <property type="entry name" value="PROTON MYO-INOSITOL COTRANSPORTER"/>
    <property type="match status" value="1"/>
</dbReference>
<dbReference type="CDD" id="cd17359">
    <property type="entry name" value="MFS_XylE_like"/>
    <property type="match status" value="1"/>
</dbReference>
<dbReference type="NCBIfam" id="TIGR00879">
    <property type="entry name" value="SP"/>
    <property type="match status" value="1"/>
</dbReference>
<feature type="transmembrane region" description="Helical" evidence="9">
    <location>
        <begin position="48"/>
        <end position="67"/>
    </location>
</feature>
<feature type="transmembrane region" description="Helical" evidence="9">
    <location>
        <begin position="79"/>
        <end position="96"/>
    </location>
</feature>
<comment type="caution">
    <text evidence="11">The sequence shown here is derived from an EMBL/GenBank/DDBJ whole genome shotgun (WGS) entry which is preliminary data.</text>
</comment>
<keyword evidence="7 9" id="KW-0472">Membrane</keyword>
<organism evidence="11 12">
    <name type="scientific">Hymenobacter aranciens</name>
    <dbReference type="NCBI Taxonomy" id="3063996"/>
    <lineage>
        <taxon>Bacteria</taxon>
        <taxon>Pseudomonadati</taxon>
        <taxon>Bacteroidota</taxon>
        <taxon>Cytophagia</taxon>
        <taxon>Cytophagales</taxon>
        <taxon>Hymenobacteraceae</taxon>
        <taxon>Hymenobacter</taxon>
    </lineage>
</organism>
<dbReference type="PROSITE" id="PS00217">
    <property type="entry name" value="SUGAR_TRANSPORT_2"/>
    <property type="match status" value="1"/>
</dbReference>
<evidence type="ECO:0000256" key="5">
    <source>
        <dbReference type="ARBA" id="ARBA00022692"/>
    </source>
</evidence>
<dbReference type="PROSITE" id="PS50850">
    <property type="entry name" value="MFS"/>
    <property type="match status" value="1"/>
</dbReference>
<evidence type="ECO:0000256" key="9">
    <source>
        <dbReference type="SAM" id="Phobius"/>
    </source>
</evidence>
<accession>A0ABT9BC68</accession>
<feature type="transmembrane region" description="Helical" evidence="9">
    <location>
        <begin position="102"/>
        <end position="125"/>
    </location>
</feature>
<dbReference type="RefSeq" id="WP_305007190.1">
    <property type="nucleotide sequence ID" value="NZ_JAUQSY010000008.1"/>
</dbReference>
<evidence type="ECO:0000256" key="2">
    <source>
        <dbReference type="ARBA" id="ARBA00010992"/>
    </source>
</evidence>
<dbReference type="InterPro" id="IPR003663">
    <property type="entry name" value="Sugar/inositol_transpt"/>
</dbReference>
<feature type="transmembrane region" description="Helical" evidence="9">
    <location>
        <begin position="289"/>
        <end position="311"/>
    </location>
</feature>
<feature type="transmembrane region" description="Helical" evidence="9">
    <location>
        <begin position="382"/>
        <end position="406"/>
    </location>
</feature>
<keyword evidence="5 9" id="KW-0812">Transmembrane</keyword>
<proteinExistence type="inferred from homology"/>
<evidence type="ECO:0000259" key="10">
    <source>
        <dbReference type="PROSITE" id="PS50850"/>
    </source>
</evidence>
<evidence type="ECO:0000256" key="8">
    <source>
        <dbReference type="RuleBase" id="RU003346"/>
    </source>
</evidence>
<gene>
    <name evidence="11" type="ORF">Q5H93_14070</name>
</gene>
<evidence type="ECO:0000256" key="3">
    <source>
        <dbReference type="ARBA" id="ARBA00022448"/>
    </source>
</evidence>
<reference evidence="11" key="1">
    <citation type="submission" date="2023-07" db="EMBL/GenBank/DDBJ databases">
        <authorList>
            <person name="Kim M.K."/>
        </authorList>
    </citation>
    <scope>NUCLEOTIDE SEQUENCE</scope>
    <source>
        <strain evidence="11">ASUV-10-1</strain>
    </source>
</reference>
<dbReference type="PANTHER" id="PTHR48020">
    <property type="entry name" value="PROTON MYO-INOSITOL COTRANSPORTER"/>
    <property type="match status" value="1"/>
</dbReference>
<dbReference type="SUPFAM" id="SSF103473">
    <property type="entry name" value="MFS general substrate transporter"/>
    <property type="match status" value="1"/>
</dbReference>
<dbReference type="Proteomes" id="UP001176429">
    <property type="component" value="Unassembled WGS sequence"/>
</dbReference>
<comment type="subcellular location">
    <subcellularLocation>
        <location evidence="1">Cell membrane</location>
        <topology evidence="1">Multi-pass membrane protein</topology>
    </subcellularLocation>
</comment>
<dbReference type="EMBL" id="JAUQSY010000008">
    <property type="protein sequence ID" value="MDO7875865.1"/>
    <property type="molecule type" value="Genomic_DNA"/>
</dbReference>
<name>A0ABT9BC68_9BACT</name>
<sequence>MDKTVNTWFVYRITTVAAVGGLLFGYDTAVIAGAIGFLQTNYSLSPAMMGWIASCAIVGCMLGALGAGALSDRIGRRKVLMLSAILFAVSSIGTAMPPSLSWFVAFRLVGGLGIGIASILAPMYITEIAPAAIRGRLVSINQLGIVTGILLIYFVNAGIAGLYDETWNISTGWRWMFGSGIIPSVVFMLLLFFVPESPRWLAKQGYVDEPLAILTKINGEQQARVELAQIQSALSEETGTLGEVFGPALRKPLIIGIVLAVLSQITGINAIMYYAPVIFKSTGDGSDSALLQTVLVGTVNLLFTIVAIKYVDQWGRKGLLLVGSAGMAVCLLIIGGAFHFDMVKGYIVLVFILAYIAFFAVSLGPLAFVIIAEIFPNRTRGLAMSICLGALWVSVYLVSQFFPILLESIGSAYTFWIFMLLSVLTFFFVWKIVPETKGRTLEEIEHSWGTDKPAAVPGNPLPIN</sequence>
<dbReference type="Gene3D" id="1.20.1250.20">
    <property type="entry name" value="MFS general substrate transporter like domains"/>
    <property type="match status" value="2"/>
</dbReference>
<evidence type="ECO:0000256" key="1">
    <source>
        <dbReference type="ARBA" id="ARBA00004651"/>
    </source>
</evidence>
<feature type="transmembrane region" description="Helical" evidence="9">
    <location>
        <begin position="9"/>
        <end position="36"/>
    </location>
</feature>
<dbReference type="InterPro" id="IPR047984">
    <property type="entry name" value="XylE-like"/>
</dbReference>